<sequence>MQEKLRKGERRAVQNRNGVMVLNGSTREKCRRFQQHTVRVNSGTKKFGVAESYNNNMGRSTNIAFLGNLKRLRSKNQNLHKNGETLDRPHYKFAAGHSLDSVWMWSVAWRPSEHEGLQCHRLQNFAHTYGIQTVEHQGRSSFLPDSVTYLILSQLTVTVDYEPFLCEKAVTPDDTNTIEDEFYCIIVGNTFTGDCIPLYNGTPCGIRTQH</sequence>
<proteinExistence type="predicted"/>
<accession>A0AAD5MMG0</accession>
<dbReference type="Proteomes" id="UP001196413">
    <property type="component" value="Unassembled WGS sequence"/>
</dbReference>
<gene>
    <name evidence="1" type="ORF">KIN20_020436</name>
</gene>
<name>A0AAD5MMG0_PARTN</name>
<reference evidence="1" key="1">
    <citation type="submission" date="2021-06" db="EMBL/GenBank/DDBJ databases">
        <title>Parelaphostrongylus tenuis whole genome reference sequence.</title>
        <authorList>
            <person name="Garwood T.J."/>
            <person name="Larsen P.A."/>
            <person name="Fountain-Jones N.M."/>
            <person name="Garbe J.R."/>
            <person name="Macchietto M.G."/>
            <person name="Kania S.A."/>
            <person name="Gerhold R.W."/>
            <person name="Richards J.E."/>
            <person name="Wolf T.M."/>
        </authorList>
    </citation>
    <scope>NUCLEOTIDE SEQUENCE</scope>
    <source>
        <strain evidence="1">MNPRO001-30</strain>
        <tissue evidence="1">Meninges</tissue>
    </source>
</reference>
<comment type="caution">
    <text evidence="1">The sequence shown here is derived from an EMBL/GenBank/DDBJ whole genome shotgun (WGS) entry which is preliminary data.</text>
</comment>
<evidence type="ECO:0000313" key="1">
    <source>
        <dbReference type="EMBL" id="KAJ1361235.1"/>
    </source>
</evidence>
<keyword evidence="2" id="KW-1185">Reference proteome</keyword>
<dbReference type="AlphaFoldDB" id="A0AAD5MMG0"/>
<organism evidence="1 2">
    <name type="scientific">Parelaphostrongylus tenuis</name>
    <name type="common">Meningeal worm</name>
    <dbReference type="NCBI Taxonomy" id="148309"/>
    <lineage>
        <taxon>Eukaryota</taxon>
        <taxon>Metazoa</taxon>
        <taxon>Ecdysozoa</taxon>
        <taxon>Nematoda</taxon>
        <taxon>Chromadorea</taxon>
        <taxon>Rhabditida</taxon>
        <taxon>Rhabditina</taxon>
        <taxon>Rhabditomorpha</taxon>
        <taxon>Strongyloidea</taxon>
        <taxon>Metastrongylidae</taxon>
        <taxon>Parelaphostrongylus</taxon>
    </lineage>
</organism>
<dbReference type="EMBL" id="JAHQIW010004137">
    <property type="protein sequence ID" value="KAJ1361235.1"/>
    <property type="molecule type" value="Genomic_DNA"/>
</dbReference>
<protein>
    <submittedName>
        <fullName evidence="1">Uncharacterized protein</fullName>
    </submittedName>
</protein>
<evidence type="ECO:0000313" key="2">
    <source>
        <dbReference type="Proteomes" id="UP001196413"/>
    </source>
</evidence>